<dbReference type="Proteomes" id="UP000251313">
    <property type="component" value="Unassembled WGS sequence"/>
</dbReference>
<evidence type="ECO:0000256" key="1">
    <source>
        <dbReference type="ARBA" id="ARBA00009437"/>
    </source>
</evidence>
<feature type="domain" description="HTH lysR-type" evidence="5">
    <location>
        <begin position="5"/>
        <end position="62"/>
    </location>
</feature>
<evidence type="ECO:0000313" key="7">
    <source>
        <dbReference type="Proteomes" id="UP000251313"/>
    </source>
</evidence>
<sequence>MNSLPPLKALQAFEASVRLGSFLNAASALHVTPGAISQLVKKLENQLNAQLFIRDVRRLTVTEAGLEYYRLIVPALAQLAAAGEAMQALNQHRLTFSMPPGVAAQWFSARMPALMAAFPGTDLHLNATSAVMTLERDNIDIAIRYFDGRSQQGPLCQPLWDDECRVYANPQYLQAQGLRSPEDVVRATLLHTTMYPDWNQWLMRYTSLTEAQRVAIPGIHVDQTLLAIDAARRGQGVLICHPQLVNKALKQGALTEIFNAPWHSGKGFWLLINPRKRDEKRVLAVVEWLRGQA</sequence>
<dbReference type="SUPFAM" id="SSF46785">
    <property type="entry name" value="Winged helix' DNA-binding domain"/>
    <property type="match status" value="1"/>
</dbReference>
<dbReference type="PANTHER" id="PTHR30537">
    <property type="entry name" value="HTH-TYPE TRANSCRIPTIONAL REGULATOR"/>
    <property type="match status" value="1"/>
</dbReference>
<accession>A0AB38FZI0</accession>
<dbReference type="PROSITE" id="PS50931">
    <property type="entry name" value="HTH_LYSR"/>
    <property type="match status" value="1"/>
</dbReference>
<dbReference type="CDD" id="cd08432">
    <property type="entry name" value="PBP2_GcdR_TrpI_HvrB_AmpR_like"/>
    <property type="match status" value="1"/>
</dbReference>
<evidence type="ECO:0000256" key="2">
    <source>
        <dbReference type="ARBA" id="ARBA00023015"/>
    </source>
</evidence>
<dbReference type="EMBL" id="UAVL01000019">
    <property type="protein sequence ID" value="SQA64790.1"/>
    <property type="molecule type" value="Genomic_DNA"/>
</dbReference>
<dbReference type="PANTHER" id="PTHR30537:SF74">
    <property type="entry name" value="HTH-TYPE TRANSCRIPTIONAL REGULATOR TRPI"/>
    <property type="match status" value="1"/>
</dbReference>
<dbReference type="Gene3D" id="3.40.190.10">
    <property type="entry name" value="Periplasmic binding protein-like II"/>
    <property type="match status" value="2"/>
</dbReference>
<dbReference type="InterPro" id="IPR000847">
    <property type="entry name" value="LysR_HTH_N"/>
</dbReference>
<keyword evidence="3" id="KW-0238">DNA-binding</keyword>
<dbReference type="InterPro" id="IPR005119">
    <property type="entry name" value="LysR_subst-bd"/>
</dbReference>
<keyword evidence="2" id="KW-0805">Transcription regulation</keyword>
<dbReference type="SUPFAM" id="SSF53850">
    <property type="entry name" value="Periplasmic binding protein-like II"/>
    <property type="match status" value="1"/>
</dbReference>
<dbReference type="InterPro" id="IPR036390">
    <property type="entry name" value="WH_DNA-bd_sf"/>
</dbReference>
<keyword evidence="4" id="KW-0804">Transcription</keyword>
<proteinExistence type="inferred from homology"/>
<dbReference type="GO" id="GO:0043565">
    <property type="term" value="F:sequence-specific DNA binding"/>
    <property type="evidence" value="ECO:0007669"/>
    <property type="project" value="TreeGrafter"/>
</dbReference>
<evidence type="ECO:0000313" key="6">
    <source>
        <dbReference type="EMBL" id="SQA64790.1"/>
    </source>
</evidence>
<comment type="caution">
    <text evidence="6">The sequence shown here is derived from an EMBL/GenBank/DDBJ whole genome shotgun (WGS) entry which is preliminary data.</text>
</comment>
<gene>
    <name evidence="6" type="primary">gcvA_4</name>
    <name evidence="6" type="ORF">NCTC11967_03824</name>
</gene>
<reference evidence="6 7" key="1">
    <citation type="submission" date="2018-06" db="EMBL/GenBank/DDBJ databases">
        <authorList>
            <consortium name="Pathogen Informatics"/>
            <person name="Doyle S."/>
        </authorList>
    </citation>
    <scope>NUCLEOTIDE SEQUENCE [LARGE SCALE GENOMIC DNA]</scope>
    <source>
        <strain evidence="6 7">NCTC11967</strain>
    </source>
</reference>
<dbReference type="AlphaFoldDB" id="A0AB38FZI0"/>
<dbReference type="GO" id="GO:0003700">
    <property type="term" value="F:DNA-binding transcription factor activity"/>
    <property type="evidence" value="ECO:0007669"/>
    <property type="project" value="InterPro"/>
</dbReference>
<evidence type="ECO:0000256" key="4">
    <source>
        <dbReference type="ARBA" id="ARBA00023163"/>
    </source>
</evidence>
<organism evidence="6 7">
    <name type="scientific">Yokenella regensburgei</name>
    <dbReference type="NCBI Taxonomy" id="158877"/>
    <lineage>
        <taxon>Bacteria</taxon>
        <taxon>Pseudomonadati</taxon>
        <taxon>Pseudomonadota</taxon>
        <taxon>Gammaproteobacteria</taxon>
        <taxon>Enterobacterales</taxon>
        <taxon>Enterobacteriaceae</taxon>
        <taxon>Yokenella</taxon>
    </lineage>
</organism>
<dbReference type="PRINTS" id="PR00039">
    <property type="entry name" value="HTHLYSR"/>
</dbReference>
<dbReference type="GO" id="GO:0006351">
    <property type="term" value="P:DNA-templated transcription"/>
    <property type="evidence" value="ECO:0007669"/>
    <property type="project" value="TreeGrafter"/>
</dbReference>
<protein>
    <submittedName>
        <fullName evidence="6">Gcv operon activator</fullName>
    </submittedName>
</protein>
<evidence type="ECO:0000256" key="3">
    <source>
        <dbReference type="ARBA" id="ARBA00023125"/>
    </source>
</evidence>
<dbReference type="InterPro" id="IPR036388">
    <property type="entry name" value="WH-like_DNA-bd_sf"/>
</dbReference>
<dbReference type="Pfam" id="PF03466">
    <property type="entry name" value="LysR_substrate"/>
    <property type="match status" value="1"/>
</dbReference>
<evidence type="ECO:0000259" key="5">
    <source>
        <dbReference type="PROSITE" id="PS50931"/>
    </source>
</evidence>
<dbReference type="InterPro" id="IPR058163">
    <property type="entry name" value="LysR-type_TF_proteobact-type"/>
</dbReference>
<dbReference type="Gene3D" id="1.10.10.10">
    <property type="entry name" value="Winged helix-like DNA-binding domain superfamily/Winged helix DNA-binding domain"/>
    <property type="match status" value="1"/>
</dbReference>
<comment type="similarity">
    <text evidence="1">Belongs to the LysR transcriptional regulatory family.</text>
</comment>
<dbReference type="RefSeq" id="WP_038255926.1">
    <property type="nucleotide sequence ID" value="NZ_DAMADI010000004.1"/>
</dbReference>
<dbReference type="Pfam" id="PF00126">
    <property type="entry name" value="HTH_1"/>
    <property type="match status" value="1"/>
</dbReference>
<name>A0AB38FZI0_9ENTR</name>